<evidence type="ECO:0000256" key="3">
    <source>
        <dbReference type="ARBA" id="ARBA00023125"/>
    </source>
</evidence>
<evidence type="ECO:0000259" key="5">
    <source>
        <dbReference type="PROSITE" id="PS50931"/>
    </source>
</evidence>
<dbReference type="Gene3D" id="1.10.10.10">
    <property type="entry name" value="Winged helix-like DNA-binding domain superfamily/Winged helix DNA-binding domain"/>
    <property type="match status" value="1"/>
</dbReference>
<dbReference type="InterPro" id="IPR000847">
    <property type="entry name" value="LysR_HTH_N"/>
</dbReference>
<dbReference type="AlphaFoldDB" id="A0A5M7ZWT3"/>
<dbReference type="EMBL" id="VWRN01000073">
    <property type="protein sequence ID" value="KAA6115858.1"/>
    <property type="molecule type" value="Genomic_DNA"/>
</dbReference>
<comment type="similarity">
    <text evidence="1">Belongs to the LysR transcriptional regulatory family.</text>
</comment>
<dbReference type="GO" id="GO:0000976">
    <property type="term" value="F:transcription cis-regulatory region binding"/>
    <property type="evidence" value="ECO:0007669"/>
    <property type="project" value="TreeGrafter"/>
</dbReference>
<dbReference type="CDD" id="cd08442">
    <property type="entry name" value="PBP2_YofA_SoxR_like"/>
    <property type="match status" value="1"/>
</dbReference>
<dbReference type="Pfam" id="PF03466">
    <property type="entry name" value="LysR_substrate"/>
    <property type="match status" value="1"/>
</dbReference>
<dbReference type="RefSeq" id="WP_150084861.1">
    <property type="nucleotide sequence ID" value="NZ_VWRN01000073.1"/>
</dbReference>
<dbReference type="PANTHER" id="PTHR30126">
    <property type="entry name" value="HTH-TYPE TRANSCRIPTIONAL REGULATOR"/>
    <property type="match status" value="1"/>
</dbReference>
<dbReference type="InterPro" id="IPR005119">
    <property type="entry name" value="LysR_subst-bd"/>
</dbReference>
<evidence type="ECO:0000313" key="7">
    <source>
        <dbReference type="Proteomes" id="UP000324324"/>
    </source>
</evidence>
<dbReference type="InterPro" id="IPR036388">
    <property type="entry name" value="WH-like_DNA-bd_sf"/>
</dbReference>
<evidence type="ECO:0000313" key="6">
    <source>
        <dbReference type="EMBL" id="KAA6115858.1"/>
    </source>
</evidence>
<dbReference type="Gene3D" id="3.40.190.290">
    <property type="match status" value="1"/>
</dbReference>
<keyword evidence="4" id="KW-0804">Transcription</keyword>
<dbReference type="FunFam" id="1.10.10.10:FF:000001">
    <property type="entry name" value="LysR family transcriptional regulator"/>
    <property type="match status" value="1"/>
</dbReference>
<keyword evidence="2" id="KW-0805">Transcription regulation</keyword>
<dbReference type="GO" id="GO:0003700">
    <property type="term" value="F:DNA-binding transcription factor activity"/>
    <property type="evidence" value="ECO:0007669"/>
    <property type="project" value="InterPro"/>
</dbReference>
<dbReference type="InterPro" id="IPR036390">
    <property type="entry name" value="WH_DNA-bd_sf"/>
</dbReference>
<dbReference type="Pfam" id="PF00126">
    <property type="entry name" value="HTH_1"/>
    <property type="match status" value="1"/>
</dbReference>
<name>A0A5M7ZWT3_9BURK</name>
<reference evidence="6 7" key="1">
    <citation type="submission" date="2019-09" db="EMBL/GenBank/DDBJ databases">
        <title>Isolation of a novel species in the genus Cupriavidus from patients with sepsis using whole genome sequencing.</title>
        <authorList>
            <person name="Kweon O.J."/>
            <person name="Lee M.-K."/>
        </authorList>
    </citation>
    <scope>NUCLEOTIDE SEQUENCE [LARGE SCALE GENOMIC DNA]</scope>
    <source>
        <strain evidence="6 7">MKL-01</strain>
    </source>
</reference>
<keyword evidence="3" id="KW-0238">DNA-binding</keyword>
<feature type="domain" description="HTH lysR-type" evidence="5">
    <location>
        <begin position="2"/>
        <end position="59"/>
    </location>
</feature>
<evidence type="ECO:0000256" key="2">
    <source>
        <dbReference type="ARBA" id="ARBA00023015"/>
    </source>
</evidence>
<proteinExistence type="inferred from homology"/>
<dbReference type="PANTHER" id="PTHR30126:SF40">
    <property type="entry name" value="HTH-TYPE TRANSCRIPTIONAL REGULATOR GLTR"/>
    <property type="match status" value="1"/>
</dbReference>
<keyword evidence="7" id="KW-1185">Reference proteome</keyword>
<dbReference type="PROSITE" id="PS50931">
    <property type="entry name" value="HTH_LYSR"/>
    <property type="match status" value="1"/>
</dbReference>
<sequence length="295" mass="32016">MLELSDLKTFAAVVQAGGINKAAETLHRAQSSITVRIQQLEEKLGVTLFHRDGRKLQLSPAGKVLMDYAERLLDLADEAAEATRNDRPSGTLRLGAMESTAAVRLPQPLGLFHEMYPDVALELSSGDPAELAERVIDGTLDAALTTDPAADKRLHAMPIYEEELVIVANAGHPPIASPKDIPSKTILAFPRGCPHRRCLEDWFARSRTAPRRVVEVGSYHLILGCVAVGMGVALVPRSIVGIYSERARLSLHPLPAKSGRMVTRLIWRKDAAEANILALSRVLLKSKAVAPVGRP</sequence>
<comment type="caution">
    <text evidence="6">The sequence shown here is derived from an EMBL/GenBank/DDBJ whole genome shotgun (WGS) entry which is preliminary data.</text>
</comment>
<dbReference type="SUPFAM" id="SSF46785">
    <property type="entry name" value="Winged helix' DNA-binding domain"/>
    <property type="match status" value="1"/>
</dbReference>
<accession>A0A5M7ZWT3</accession>
<evidence type="ECO:0000256" key="1">
    <source>
        <dbReference type="ARBA" id="ARBA00009437"/>
    </source>
</evidence>
<dbReference type="Proteomes" id="UP000324324">
    <property type="component" value="Unassembled WGS sequence"/>
</dbReference>
<protein>
    <submittedName>
        <fullName evidence="6">LysR family transcriptional regulator</fullName>
    </submittedName>
</protein>
<dbReference type="PRINTS" id="PR00039">
    <property type="entry name" value="HTHLYSR"/>
</dbReference>
<organism evidence="6 7">
    <name type="scientific">Cupriavidus cauae</name>
    <dbReference type="NCBI Taxonomy" id="2608999"/>
    <lineage>
        <taxon>Bacteria</taxon>
        <taxon>Pseudomonadati</taxon>
        <taxon>Pseudomonadota</taxon>
        <taxon>Betaproteobacteria</taxon>
        <taxon>Burkholderiales</taxon>
        <taxon>Burkholderiaceae</taxon>
        <taxon>Cupriavidus</taxon>
    </lineage>
</organism>
<gene>
    <name evidence="6" type="ORF">F1599_24955</name>
</gene>
<dbReference type="SUPFAM" id="SSF53850">
    <property type="entry name" value="Periplasmic binding protein-like II"/>
    <property type="match status" value="1"/>
</dbReference>
<evidence type="ECO:0000256" key="4">
    <source>
        <dbReference type="ARBA" id="ARBA00023163"/>
    </source>
</evidence>